<dbReference type="PANTHER" id="PTHR24637">
    <property type="entry name" value="COLLAGEN"/>
    <property type="match status" value="1"/>
</dbReference>
<dbReference type="EMBL" id="LAZR01056118">
    <property type="protein sequence ID" value="KKK74868.1"/>
    <property type="molecule type" value="Genomic_DNA"/>
</dbReference>
<feature type="compositionally biased region" description="Low complexity" evidence="1">
    <location>
        <begin position="26"/>
        <end position="47"/>
    </location>
</feature>
<comment type="caution">
    <text evidence="2">The sequence shown here is derived from an EMBL/GenBank/DDBJ whole genome shotgun (WGS) entry which is preliminary data.</text>
</comment>
<dbReference type="AlphaFoldDB" id="A0A0F8Y0T7"/>
<proteinExistence type="predicted"/>
<reference evidence="2" key="1">
    <citation type="journal article" date="2015" name="Nature">
        <title>Complex archaea that bridge the gap between prokaryotes and eukaryotes.</title>
        <authorList>
            <person name="Spang A."/>
            <person name="Saw J.H."/>
            <person name="Jorgensen S.L."/>
            <person name="Zaremba-Niedzwiedzka K."/>
            <person name="Martijn J."/>
            <person name="Lind A.E."/>
            <person name="van Eijk R."/>
            <person name="Schleper C."/>
            <person name="Guy L."/>
            <person name="Ettema T.J."/>
        </authorList>
    </citation>
    <scope>NUCLEOTIDE SEQUENCE</scope>
</reference>
<feature type="non-terminal residue" evidence="2">
    <location>
        <position position="1"/>
    </location>
</feature>
<organism evidence="2">
    <name type="scientific">marine sediment metagenome</name>
    <dbReference type="NCBI Taxonomy" id="412755"/>
    <lineage>
        <taxon>unclassified sequences</taxon>
        <taxon>metagenomes</taxon>
        <taxon>ecological metagenomes</taxon>
    </lineage>
</organism>
<evidence type="ECO:0000256" key="1">
    <source>
        <dbReference type="SAM" id="MobiDB-lite"/>
    </source>
</evidence>
<dbReference type="SUPFAM" id="SSF48239">
    <property type="entry name" value="Terpenoid cyclases/Protein prenyltransferases"/>
    <property type="match status" value="1"/>
</dbReference>
<protein>
    <recommendedName>
        <fullName evidence="3">Collagen-like protein</fullName>
    </recommendedName>
</protein>
<dbReference type="InterPro" id="IPR008930">
    <property type="entry name" value="Terpenoid_cyclase/PrenylTrfase"/>
</dbReference>
<dbReference type="Pfam" id="PF01391">
    <property type="entry name" value="Collagen"/>
    <property type="match status" value="1"/>
</dbReference>
<name>A0A0F8Y0T7_9ZZZZ</name>
<gene>
    <name evidence="2" type="ORF">LCGC14_2879450</name>
</gene>
<dbReference type="InterPro" id="IPR008160">
    <property type="entry name" value="Collagen"/>
</dbReference>
<evidence type="ECO:0008006" key="3">
    <source>
        <dbReference type="Google" id="ProtNLM"/>
    </source>
</evidence>
<dbReference type="Gene3D" id="1.50.10.20">
    <property type="match status" value="1"/>
</dbReference>
<feature type="region of interest" description="Disordered" evidence="1">
    <location>
        <begin position="1"/>
        <end position="69"/>
    </location>
</feature>
<evidence type="ECO:0000313" key="2">
    <source>
        <dbReference type="EMBL" id="KKK74868.1"/>
    </source>
</evidence>
<dbReference type="PANTHER" id="PTHR24637:SF421">
    <property type="entry name" value="CUTICLE COLLAGEN DPY-2"/>
    <property type="match status" value="1"/>
</dbReference>
<accession>A0A0F8Y0T7</accession>
<sequence>ATGDPGVAGDTGATGVQGEPGPAGPQGDTGATGSQGSTGATGSQGEQGDTGATGAQGEQGVKGDTGDTGPAGGYGDVLLTGVIQNAAFRLLATQNEDGGWPWTNPDTDPTTGVPSPKNTLGVTAQGMLDSYKLLGLPRYLEASVATDDLMVVNSTNPDPTWHRIRGPDIPFLVELSEATGNSTYADFAKARYESAITEFGGGTATGFAEFIRDIRKGSYPELISWDINFYIQGVLALDRYFGTYGADAVAMAEVIYTSLYVSTVDFDISDPNQEYYGLAITGALEAFATTGDTHSEVATLTAMLLLRQQPDGSFLSGPVWNEVLQPTAYTVMVLVKVGEDRAAASAVNYLVGSQESNGGWLEDGVEYTEAGSEIAQAIYDFIK</sequence>